<dbReference type="CDD" id="cd02209">
    <property type="entry name" value="cupin_XRE_C"/>
    <property type="match status" value="1"/>
</dbReference>
<evidence type="ECO:0000256" key="1">
    <source>
        <dbReference type="ARBA" id="ARBA00023125"/>
    </source>
</evidence>
<keyword evidence="4" id="KW-1185">Reference proteome</keyword>
<dbReference type="InterPro" id="IPR001387">
    <property type="entry name" value="Cro/C1-type_HTH"/>
</dbReference>
<dbReference type="AlphaFoldDB" id="A0A1X7J091"/>
<dbReference type="Proteomes" id="UP000193834">
    <property type="component" value="Unassembled WGS sequence"/>
</dbReference>
<dbReference type="GO" id="GO:0003700">
    <property type="term" value="F:DNA-binding transcription factor activity"/>
    <property type="evidence" value="ECO:0007669"/>
    <property type="project" value="TreeGrafter"/>
</dbReference>
<dbReference type="PROSITE" id="PS50943">
    <property type="entry name" value="HTH_CROC1"/>
    <property type="match status" value="1"/>
</dbReference>
<dbReference type="Gene3D" id="2.60.120.10">
    <property type="entry name" value="Jelly Rolls"/>
    <property type="match status" value="1"/>
</dbReference>
<dbReference type="PANTHER" id="PTHR46797">
    <property type="entry name" value="HTH-TYPE TRANSCRIPTIONAL REGULATOR"/>
    <property type="match status" value="1"/>
</dbReference>
<dbReference type="OrthoDB" id="9781521at2"/>
<gene>
    <name evidence="3" type="ORF">SAMN06295960_1078</name>
</gene>
<sequence>MDETKKLIQAVGSTLRELRKEQRLSLEELAAKTGVSKLTLGNIERGETNPTLGMLWKISNGLSVPLMSLLKPENEVNIWRAGEGPQITDEHGWSIEPLYSSSKDMIGMYRAYLMPHCTYEPEAHHSGTTEIATVMAGEVHLTIGEATYALKAFDSIQFTATDKHVYANHSGTQAIMHLTITYK</sequence>
<dbReference type="CDD" id="cd00093">
    <property type="entry name" value="HTH_XRE"/>
    <property type="match status" value="1"/>
</dbReference>
<dbReference type="InterPro" id="IPR013096">
    <property type="entry name" value="Cupin_2"/>
</dbReference>
<dbReference type="Pfam" id="PF07883">
    <property type="entry name" value="Cupin_2"/>
    <property type="match status" value="1"/>
</dbReference>
<organism evidence="3 4">
    <name type="scientific">Paenibacillus aquistagni</name>
    <dbReference type="NCBI Taxonomy" id="1852522"/>
    <lineage>
        <taxon>Bacteria</taxon>
        <taxon>Bacillati</taxon>
        <taxon>Bacillota</taxon>
        <taxon>Bacilli</taxon>
        <taxon>Bacillales</taxon>
        <taxon>Paenibacillaceae</taxon>
        <taxon>Paenibacillus</taxon>
    </lineage>
</organism>
<dbReference type="Gene3D" id="1.10.260.40">
    <property type="entry name" value="lambda repressor-like DNA-binding domains"/>
    <property type="match status" value="1"/>
</dbReference>
<feature type="domain" description="HTH cro/C1-type" evidence="2">
    <location>
        <begin position="15"/>
        <end position="70"/>
    </location>
</feature>
<evidence type="ECO:0000313" key="4">
    <source>
        <dbReference type="Proteomes" id="UP000193834"/>
    </source>
</evidence>
<keyword evidence="1" id="KW-0238">DNA-binding</keyword>
<dbReference type="GO" id="GO:0005829">
    <property type="term" value="C:cytosol"/>
    <property type="evidence" value="ECO:0007669"/>
    <property type="project" value="TreeGrafter"/>
</dbReference>
<dbReference type="SMART" id="SM00530">
    <property type="entry name" value="HTH_XRE"/>
    <property type="match status" value="1"/>
</dbReference>
<dbReference type="InterPro" id="IPR014710">
    <property type="entry name" value="RmlC-like_jellyroll"/>
</dbReference>
<dbReference type="RefSeq" id="WP_085493262.1">
    <property type="nucleotide sequence ID" value="NZ_FXAZ01000001.1"/>
</dbReference>
<dbReference type="PANTHER" id="PTHR46797:SF24">
    <property type="entry name" value="DNA-BINDING PHAGE PROTEIN"/>
    <property type="match status" value="1"/>
</dbReference>
<reference evidence="3 4" key="1">
    <citation type="submission" date="2017-04" db="EMBL/GenBank/DDBJ databases">
        <authorList>
            <person name="Afonso C.L."/>
            <person name="Miller P.J."/>
            <person name="Scott M.A."/>
            <person name="Spackman E."/>
            <person name="Goraichik I."/>
            <person name="Dimitrov K.M."/>
            <person name="Suarez D.L."/>
            <person name="Swayne D.E."/>
        </authorList>
    </citation>
    <scope>NUCLEOTIDE SEQUENCE [LARGE SCALE GENOMIC DNA]</scope>
    <source>
        <strain evidence="3 4">11</strain>
    </source>
</reference>
<dbReference type="InterPro" id="IPR011051">
    <property type="entry name" value="RmlC_Cupin_sf"/>
</dbReference>
<protein>
    <submittedName>
        <fullName evidence="3">Transcriptional regulator, XRE family with cupin sensor</fullName>
    </submittedName>
</protein>
<evidence type="ECO:0000259" key="2">
    <source>
        <dbReference type="PROSITE" id="PS50943"/>
    </source>
</evidence>
<proteinExistence type="predicted"/>
<evidence type="ECO:0000313" key="3">
    <source>
        <dbReference type="EMBL" id="SMG21070.1"/>
    </source>
</evidence>
<dbReference type="InterPro" id="IPR050807">
    <property type="entry name" value="TransReg_Diox_bact_type"/>
</dbReference>
<dbReference type="EMBL" id="FXAZ01000001">
    <property type="protein sequence ID" value="SMG21070.1"/>
    <property type="molecule type" value="Genomic_DNA"/>
</dbReference>
<dbReference type="SUPFAM" id="SSF51182">
    <property type="entry name" value="RmlC-like cupins"/>
    <property type="match status" value="1"/>
</dbReference>
<dbReference type="STRING" id="1852522.SAMN06295960_1078"/>
<dbReference type="InterPro" id="IPR010982">
    <property type="entry name" value="Lambda_DNA-bd_dom_sf"/>
</dbReference>
<accession>A0A1X7J091</accession>
<dbReference type="GO" id="GO:0003677">
    <property type="term" value="F:DNA binding"/>
    <property type="evidence" value="ECO:0007669"/>
    <property type="project" value="UniProtKB-KW"/>
</dbReference>
<dbReference type="Pfam" id="PF01381">
    <property type="entry name" value="HTH_3"/>
    <property type="match status" value="1"/>
</dbReference>
<name>A0A1X7J091_9BACL</name>
<dbReference type="SUPFAM" id="SSF47413">
    <property type="entry name" value="lambda repressor-like DNA-binding domains"/>
    <property type="match status" value="1"/>
</dbReference>